<dbReference type="AlphaFoldDB" id="A0A8J2LQM8"/>
<comment type="caution">
    <text evidence="1">The sequence shown here is derived from an EMBL/GenBank/DDBJ whole genome shotgun (WGS) entry which is preliminary data.</text>
</comment>
<name>A0A8J2LQM8_9HEXA</name>
<gene>
    <name evidence="1" type="ORF">AFUS01_LOCUS45935</name>
</gene>
<evidence type="ECO:0000313" key="2">
    <source>
        <dbReference type="Proteomes" id="UP000708208"/>
    </source>
</evidence>
<keyword evidence="2" id="KW-1185">Reference proteome</keyword>
<organism evidence="1 2">
    <name type="scientific">Allacma fusca</name>
    <dbReference type="NCBI Taxonomy" id="39272"/>
    <lineage>
        <taxon>Eukaryota</taxon>
        <taxon>Metazoa</taxon>
        <taxon>Ecdysozoa</taxon>
        <taxon>Arthropoda</taxon>
        <taxon>Hexapoda</taxon>
        <taxon>Collembola</taxon>
        <taxon>Symphypleona</taxon>
        <taxon>Sminthuridae</taxon>
        <taxon>Allacma</taxon>
    </lineage>
</organism>
<accession>A0A8J2LQM8</accession>
<sequence>MVAIYGGINPKGLVLRETFSVKESLRPTTTPNPKLLDATNYTESYFPIPTPTVIVTEEISNSTEVVIMVTDEDGEISET</sequence>
<dbReference type="EMBL" id="CAJVCH010571134">
    <property type="protein sequence ID" value="CAG7836725.1"/>
    <property type="molecule type" value="Genomic_DNA"/>
</dbReference>
<dbReference type="Proteomes" id="UP000708208">
    <property type="component" value="Unassembled WGS sequence"/>
</dbReference>
<reference evidence="1" key="1">
    <citation type="submission" date="2021-06" db="EMBL/GenBank/DDBJ databases">
        <authorList>
            <person name="Hodson N. C."/>
            <person name="Mongue J. A."/>
            <person name="Jaron S. K."/>
        </authorList>
    </citation>
    <scope>NUCLEOTIDE SEQUENCE</scope>
</reference>
<evidence type="ECO:0000313" key="1">
    <source>
        <dbReference type="EMBL" id="CAG7836725.1"/>
    </source>
</evidence>
<proteinExistence type="predicted"/>
<protein>
    <submittedName>
        <fullName evidence="1">Uncharacterized protein</fullName>
    </submittedName>
</protein>